<dbReference type="Proteomes" id="UP001296104">
    <property type="component" value="Unassembled WGS sequence"/>
</dbReference>
<evidence type="ECO:0000313" key="10">
    <source>
        <dbReference type="Proteomes" id="UP001296104"/>
    </source>
</evidence>
<dbReference type="GO" id="GO:0016405">
    <property type="term" value="F:CoA-ligase activity"/>
    <property type="evidence" value="ECO:0007669"/>
    <property type="project" value="TreeGrafter"/>
</dbReference>
<evidence type="ECO:0000256" key="1">
    <source>
        <dbReference type="ARBA" id="ARBA00005179"/>
    </source>
</evidence>
<feature type="domain" description="AMP-dependent synthetase/ligase" evidence="7">
    <location>
        <begin position="73"/>
        <end position="431"/>
    </location>
</feature>
<evidence type="ECO:0000259" key="7">
    <source>
        <dbReference type="Pfam" id="PF00501"/>
    </source>
</evidence>
<dbReference type="GO" id="GO:0005524">
    <property type="term" value="F:ATP binding"/>
    <property type="evidence" value="ECO:0007669"/>
    <property type="project" value="UniProtKB-KW"/>
</dbReference>
<evidence type="ECO:0000256" key="4">
    <source>
        <dbReference type="ARBA" id="ARBA00022741"/>
    </source>
</evidence>
<dbReference type="Pfam" id="PF00501">
    <property type="entry name" value="AMP-binding"/>
    <property type="match status" value="1"/>
</dbReference>
<proteinExistence type="inferred from homology"/>
<evidence type="ECO:0000259" key="8">
    <source>
        <dbReference type="Pfam" id="PF13193"/>
    </source>
</evidence>
<dbReference type="PANTHER" id="PTHR24096:SF317">
    <property type="entry name" value="ADENYLATE-FORMING ENZYME AFEA"/>
    <property type="match status" value="1"/>
</dbReference>
<evidence type="ECO:0000256" key="2">
    <source>
        <dbReference type="ARBA" id="ARBA00006432"/>
    </source>
</evidence>
<dbReference type="AlphaFoldDB" id="A0AAI9E7N7"/>
<reference evidence="9" key="1">
    <citation type="submission" date="2023-11" db="EMBL/GenBank/DDBJ databases">
        <authorList>
            <person name="Alioto T."/>
            <person name="Alioto T."/>
            <person name="Gomez Garrido J."/>
        </authorList>
    </citation>
    <scope>NUCLEOTIDE SEQUENCE</scope>
</reference>
<evidence type="ECO:0000256" key="6">
    <source>
        <dbReference type="SAM" id="MobiDB-lite"/>
    </source>
</evidence>
<gene>
    <name evidence="9" type="ORF">LECACI_7A001475</name>
</gene>
<dbReference type="Gene3D" id="3.40.50.12780">
    <property type="entry name" value="N-terminal domain of ligase-like"/>
    <property type="match status" value="1"/>
</dbReference>
<dbReference type="InterPro" id="IPR045851">
    <property type="entry name" value="AMP-bd_C_sf"/>
</dbReference>
<sequence length="574" mass="63352">MSAGAGKAEISIQPTGMRTKTPPEGLLHTVTASSAPAPKPKDMNIASYALSGTYNPDKPIFIDAEKPNRTICKRRAEELVAGLAGVFEPGSTVCLHLPNDILYPVLCLAIWASKCRWTGTNPKYQPPELEHHFRASDTKYVVTGVENLANVRAAVDHSGTGAEIVLFTDILQQQQPSAGLNCFREQFHQSGAVVYRSLHDLQRPSCVDELHRKLMFIDSDSIASLMSTSGTTGRPKMAARSHRAMVAENRATMDNHEAKDYEVRRLYSTPIFHAFSTGEMVINSLRQGVPSYFMHRCDPSFPKKIADFQITETFAPPPMLLSLLNNPGCHTLLRSLRAIYSGGAPLAPELHAQFLGIFPTPPPRIVQVWGMTEGGWFTTFKFPETDETNSCGRALQGLEVMMSAEDRSKLDDGQEIGQLYVRGPGLMSRYFGNPEATAETFRGDGWLRTGDVGYVREGKVYLVDRVKDLIKVNGWQVSPAELEDALLVSEHVKDCGVIGEGQGTDEHPKAFVVLADEAVGKITSAMIKEHLRSRLVSYKVSRTEVRFIDTIPKSASGKILRNELRQLSEQHNKG</sequence>
<keyword evidence="10" id="KW-1185">Reference proteome</keyword>
<keyword evidence="5" id="KW-0067">ATP-binding</keyword>
<dbReference type="Gene3D" id="3.30.300.30">
    <property type="match status" value="1"/>
</dbReference>
<protein>
    <submittedName>
        <fullName evidence="9">4-coumarate-- ligase 2</fullName>
    </submittedName>
</protein>
<dbReference type="InterPro" id="IPR000873">
    <property type="entry name" value="AMP-dep_synth/lig_dom"/>
</dbReference>
<dbReference type="EMBL" id="CAVMBE010000005">
    <property type="protein sequence ID" value="CAK3839629.1"/>
    <property type="molecule type" value="Genomic_DNA"/>
</dbReference>
<comment type="similarity">
    <text evidence="2">Belongs to the ATP-dependent AMP-binding enzyme family.</text>
</comment>
<dbReference type="GO" id="GO:0019748">
    <property type="term" value="P:secondary metabolic process"/>
    <property type="evidence" value="ECO:0007669"/>
    <property type="project" value="TreeGrafter"/>
</dbReference>
<keyword evidence="3 9" id="KW-0436">Ligase</keyword>
<feature type="region of interest" description="Disordered" evidence="6">
    <location>
        <begin position="1"/>
        <end position="23"/>
    </location>
</feature>
<organism evidence="9 10">
    <name type="scientific">Lecanosticta acicola</name>
    <dbReference type="NCBI Taxonomy" id="111012"/>
    <lineage>
        <taxon>Eukaryota</taxon>
        <taxon>Fungi</taxon>
        <taxon>Dikarya</taxon>
        <taxon>Ascomycota</taxon>
        <taxon>Pezizomycotina</taxon>
        <taxon>Dothideomycetes</taxon>
        <taxon>Dothideomycetidae</taxon>
        <taxon>Mycosphaerellales</taxon>
        <taxon>Mycosphaerellaceae</taxon>
        <taxon>Lecanosticta</taxon>
    </lineage>
</organism>
<feature type="domain" description="AMP-binding enzyme C-terminal" evidence="8">
    <location>
        <begin position="481"/>
        <end position="558"/>
    </location>
</feature>
<dbReference type="Pfam" id="PF13193">
    <property type="entry name" value="AMP-binding_C"/>
    <property type="match status" value="1"/>
</dbReference>
<dbReference type="InterPro" id="IPR042099">
    <property type="entry name" value="ANL_N_sf"/>
</dbReference>
<evidence type="ECO:0000256" key="3">
    <source>
        <dbReference type="ARBA" id="ARBA00022598"/>
    </source>
</evidence>
<comment type="pathway">
    <text evidence="1">Secondary metabolite biosynthesis.</text>
</comment>
<keyword evidence="4" id="KW-0547">Nucleotide-binding</keyword>
<evidence type="ECO:0000256" key="5">
    <source>
        <dbReference type="ARBA" id="ARBA00022840"/>
    </source>
</evidence>
<dbReference type="SUPFAM" id="SSF56801">
    <property type="entry name" value="Acetyl-CoA synthetase-like"/>
    <property type="match status" value="1"/>
</dbReference>
<dbReference type="PANTHER" id="PTHR24096">
    <property type="entry name" value="LONG-CHAIN-FATTY-ACID--COA LIGASE"/>
    <property type="match status" value="1"/>
</dbReference>
<name>A0AAI9E7N7_9PEZI</name>
<accession>A0AAI9E7N7</accession>
<dbReference type="InterPro" id="IPR025110">
    <property type="entry name" value="AMP-bd_C"/>
</dbReference>
<evidence type="ECO:0000313" key="9">
    <source>
        <dbReference type="EMBL" id="CAK3839629.1"/>
    </source>
</evidence>
<comment type="caution">
    <text evidence="9">The sequence shown here is derived from an EMBL/GenBank/DDBJ whole genome shotgun (WGS) entry which is preliminary data.</text>
</comment>